<dbReference type="InterPro" id="IPR051367">
    <property type="entry name" value="mRNA_TranslReg/HistoneTransl"/>
</dbReference>
<dbReference type="PANTHER" id="PTHR23254">
    <property type="entry name" value="EIF4G DOMAIN PROTEIN"/>
    <property type="match status" value="1"/>
</dbReference>
<dbReference type="SUPFAM" id="SSF48371">
    <property type="entry name" value="ARM repeat"/>
    <property type="match status" value="1"/>
</dbReference>
<dbReference type="PANTHER" id="PTHR23254:SF15">
    <property type="entry name" value="POLYADENYLATE-BINDING PROTEIN-INTERACTING PROTEIN 1"/>
    <property type="match status" value="1"/>
</dbReference>
<feature type="compositionally biased region" description="Polar residues" evidence="1">
    <location>
        <begin position="30"/>
        <end position="56"/>
    </location>
</feature>
<dbReference type="InterPro" id="IPR016024">
    <property type="entry name" value="ARM-type_fold"/>
</dbReference>
<proteinExistence type="predicted"/>
<feature type="region of interest" description="Disordered" evidence="1">
    <location>
        <begin position="595"/>
        <end position="617"/>
    </location>
</feature>
<evidence type="ECO:0000256" key="1">
    <source>
        <dbReference type="SAM" id="MobiDB-lite"/>
    </source>
</evidence>
<dbReference type="Proteomes" id="UP000887581">
    <property type="component" value="Unplaced"/>
</dbReference>
<organism evidence="2 3">
    <name type="scientific">Setaria digitata</name>
    <dbReference type="NCBI Taxonomy" id="48799"/>
    <lineage>
        <taxon>Eukaryota</taxon>
        <taxon>Metazoa</taxon>
        <taxon>Ecdysozoa</taxon>
        <taxon>Nematoda</taxon>
        <taxon>Chromadorea</taxon>
        <taxon>Rhabditida</taxon>
        <taxon>Spirurina</taxon>
        <taxon>Spiruromorpha</taxon>
        <taxon>Filarioidea</taxon>
        <taxon>Setariidae</taxon>
        <taxon>Setaria</taxon>
    </lineage>
</organism>
<feature type="region of interest" description="Disordered" evidence="1">
    <location>
        <begin position="1"/>
        <end position="56"/>
    </location>
</feature>
<evidence type="ECO:0000313" key="3">
    <source>
        <dbReference type="WBParaSite" id="sdigi.contig97.g4254.t1"/>
    </source>
</evidence>
<name>A0A915Q881_9BILA</name>
<evidence type="ECO:0000313" key="2">
    <source>
        <dbReference type="Proteomes" id="UP000887581"/>
    </source>
</evidence>
<feature type="compositionally biased region" description="Basic and acidic residues" evidence="1">
    <location>
        <begin position="497"/>
        <end position="514"/>
    </location>
</feature>
<dbReference type="GO" id="GO:0006446">
    <property type="term" value="P:regulation of translational initiation"/>
    <property type="evidence" value="ECO:0007669"/>
    <property type="project" value="TreeGrafter"/>
</dbReference>
<dbReference type="WBParaSite" id="sdigi.contig97.g4254.t1">
    <property type="protein sequence ID" value="sdigi.contig97.g4254.t1"/>
    <property type="gene ID" value="sdigi.contig97.g4254"/>
</dbReference>
<accession>A0A915Q881</accession>
<dbReference type="GO" id="GO:0008494">
    <property type="term" value="F:translation activator activity"/>
    <property type="evidence" value="ECO:0007669"/>
    <property type="project" value="TreeGrafter"/>
</dbReference>
<reference evidence="3" key="1">
    <citation type="submission" date="2022-11" db="UniProtKB">
        <authorList>
            <consortium name="WormBaseParasite"/>
        </authorList>
    </citation>
    <scope>IDENTIFICATION</scope>
</reference>
<sequence length="617" mass="69440">MSDYSYPSYNRATSVNPSSHKHNISSSNSAPQQQNTRPPYSPMINSVSPDTYGSANSQIPYQQAAMNSRHNGTFQLNPNAPPFHPAYSYHLHDVPSYVNAPMYDGYCPANAYDYQFSDVQRYNKLGECSILKVNLIWNRRRSDSDFDNGEKVVGSWCDSAVTDMHLLPCRPCAAAATAVIISSVKDADVNLIRLLYSSFQLNVVSCETDQRQGLSLGNLFPWLQFSQEIPMFTPYMEPPAVNGDDLDTSGGELGYGNNFGYYGLQANLSPALCERMLCSERAKELQEIQVGLEQLILEPGEFETWSNAIRERTTNPSFKVDALKIAVEMIIQLAAFTSSSQTVQYNLAKLCSFLCRDLHTFQDDMIGSLLCFHEEQRSNLSDQQRKNLLLFFAEIYEKLESKKSSQMQAFENALLEQIKEVLLPDRLDDSKVKVVVEVLKLTGRYLDTDEGTSKINELLTQLNAIAKAHPAISDSVKERILSLNTWRENKWDARNFLTNKEEKPPTEQSRRENDQCLTPSCSSSFIIGPDGQPLTDEERAFLEESFRKLDNNDITLDNDDVSDEYDEFLSAVANEEAKKRVAEMEVAEIEKQMAKTNIDGPCRGEITPTENGKGMAT</sequence>
<keyword evidence="2" id="KW-1185">Reference proteome</keyword>
<dbReference type="Gene3D" id="1.25.40.180">
    <property type="match status" value="1"/>
</dbReference>
<feature type="compositionally biased region" description="Polar residues" evidence="1">
    <location>
        <begin position="1"/>
        <end position="17"/>
    </location>
</feature>
<protein>
    <submittedName>
        <fullName evidence="3">MIF4G domain-containing protein</fullName>
    </submittedName>
</protein>
<feature type="region of interest" description="Disordered" evidence="1">
    <location>
        <begin position="497"/>
        <end position="517"/>
    </location>
</feature>
<dbReference type="AlphaFoldDB" id="A0A915Q881"/>